<dbReference type="GeneID" id="93095028"/>
<proteinExistence type="predicted"/>
<dbReference type="EMBL" id="JGZE01000001">
    <property type="protein sequence ID" value="KFI80301.1"/>
    <property type="molecule type" value="Genomic_DNA"/>
</dbReference>
<sequence length="143" mass="16952">MTFVHDMLQTVALASNDYVTDEEIQRRKEDRENLGMDPMAIPRYWFGSWEHLAQLMWEKPTPATRNRIRRAWRALAEMGIAKRYCRMTMRGWEYTHLLTIGCEQGNDMYAGLTDDDVEDDIESRLLGAYEDLREWPYALELRA</sequence>
<comment type="caution">
    <text evidence="1">The sequence shown here is derived from an EMBL/GenBank/DDBJ whole genome shotgun (WGS) entry which is preliminary data.</text>
</comment>
<dbReference type="Proteomes" id="UP000029082">
    <property type="component" value="Unassembled WGS sequence"/>
</dbReference>
<protein>
    <submittedName>
        <fullName evidence="1">Uncharacterized protein</fullName>
    </submittedName>
</protein>
<organism evidence="1 2">
    <name type="scientific">Bifidobacterium mongoliense DSM 21395</name>
    <dbReference type="NCBI Taxonomy" id="1437603"/>
    <lineage>
        <taxon>Bacteria</taxon>
        <taxon>Bacillati</taxon>
        <taxon>Actinomycetota</taxon>
        <taxon>Actinomycetes</taxon>
        <taxon>Bifidobacteriales</taxon>
        <taxon>Bifidobacteriaceae</taxon>
        <taxon>Bifidobacterium</taxon>
    </lineage>
</organism>
<accession>A0A087CAK1</accession>
<reference evidence="1 2" key="1">
    <citation type="submission" date="2014-03" db="EMBL/GenBank/DDBJ databases">
        <title>Genomics of Bifidobacteria.</title>
        <authorList>
            <person name="Ventura M."/>
            <person name="Milani C."/>
            <person name="Lugli G.A."/>
        </authorList>
    </citation>
    <scope>NUCLEOTIDE SEQUENCE [LARGE SCALE GENOMIC DNA]</scope>
    <source>
        <strain evidence="1 2">DSM 21395</strain>
    </source>
</reference>
<keyword evidence="2" id="KW-1185">Reference proteome</keyword>
<evidence type="ECO:0000313" key="2">
    <source>
        <dbReference type="Proteomes" id="UP000029082"/>
    </source>
</evidence>
<dbReference type="RefSeq" id="WP_033513494.1">
    <property type="nucleotide sequence ID" value="NZ_JDUO01000015.1"/>
</dbReference>
<name>A0A087CAK1_9BIFI</name>
<gene>
    <name evidence="1" type="ORF">BMON_0173</name>
</gene>
<dbReference type="AlphaFoldDB" id="A0A087CAK1"/>
<evidence type="ECO:0000313" key="1">
    <source>
        <dbReference type="EMBL" id="KFI80301.1"/>
    </source>
</evidence>